<sequence length="334" mass="35669">MSRLGQNLIKVPDLSGSAKNGCKNAGDAVDNTIHQVTDTAQDVGNTVTDTAQDIGNTVTSIFGRDPSAGDMLEGACNKGAEIVDDAAQIAADAVDDFLGSVAKAIGIKEYYSVHIGVLCEGEYDKTFNKEGAKPIVQECSKKFYTGQTDLSKKLDQELGIGPVKLSDIKLVQEIQDAFDKIPKYIAAMAYFFLIGVLALFAGFLCAAAVLAFEFKERLDGKEKIALFAAMGCLGFGWFITVIGAAVTTGVAETIKNVVNEHGGKYGVSANTSPALWFLLWGSVVFTTAALGLLVCLWLRTRNGKGMEEQYAKNNQSTASSVPQSNGYFQQEPLN</sequence>
<dbReference type="GO" id="GO:0005886">
    <property type="term" value="C:plasma membrane"/>
    <property type="evidence" value="ECO:0007669"/>
    <property type="project" value="InterPro"/>
</dbReference>
<organism evidence="2 3">
    <name type="scientific">Parachaetomium inaequale</name>
    <dbReference type="NCBI Taxonomy" id="2588326"/>
    <lineage>
        <taxon>Eukaryota</taxon>
        <taxon>Fungi</taxon>
        <taxon>Dikarya</taxon>
        <taxon>Ascomycota</taxon>
        <taxon>Pezizomycotina</taxon>
        <taxon>Sordariomycetes</taxon>
        <taxon>Sordariomycetidae</taxon>
        <taxon>Sordariales</taxon>
        <taxon>Chaetomiaceae</taxon>
        <taxon>Parachaetomium</taxon>
    </lineage>
</organism>
<keyword evidence="1" id="KW-1133">Transmembrane helix</keyword>
<reference evidence="3" key="1">
    <citation type="journal article" date="2023" name="Mol. Phylogenet. Evol.">
        <title>Genome-scale phylogeny and comparative genomics of the fungal order Sordariales.</title>
        <authorList>
            <person name="Hensen N."/>
            <person name="Bonometti L."/>
            <person name="Westerberg I."/>
            <person name="Brannstrom I.O."/>
            <person name="Guillou S."/>
            <person name="Cros-Aarteil S."/>
            <person name="Calhoun S."/>
            <person name="Haridas S."/>
            <person name="Kuo A."/>
            <person name="Mondo S."/>
            <person name="Pangilinan J."/>
            <person name="Riley R."/>
            <person name="LaButti K."/>
            <person name="Andreopoulos B."/>
            <person name="Lipzen A."/>
            <person name="Chen C."/>
            <person name="Yan M."/>
            <person name="Daum C."/>
            <person name="Ng V."/>
            <person name="Clum A."/>
            <person name="Steindorff A."/>
            <person name="Ohm R.A."/>
            <person name="Martin F."/>
            <person name="Silar P."/>
            <person name="Natvig D.O."/>
            <person name="Lalanne C."/>
            <person name="Gautier V."/>
            <person name="Ament-Velasquez S.L."/>
            <person name="Kruys A."/>
            <person name="Hutchinson M.I."/>
            <person name="Powell A.J."/>
            <person name="Barry K."/>
            <person name="Miller A.N."/>
            <person name="Grigoriev I.V."/>
            <person name="Debuchy R."/>
            <person name="Gladieux P."/>
            <person name="Hiltunen Thoren M."/>
            <person name="Johannesson H."/>
        </authorList>
    </citation>
    <scope>NUCLEOTIDE SEQUENCE [LARGE SCALE GENOMIC DNA]</scope>
    <source>
        <strain evidence="3">CBS 284.82</strain>
    </source>
</reference>
<dbReference type="GO" id="GO:0031505">
    <property type="term" value="P:fungal-type cell wall organization"/>
    <property type="evidence" value="ECO:0007669"/>
    <property type="project" value="TreeGrafter"/>
</dbReference>
<keyword evidence="1" id="KW-0472">Membrane</keyword>
<accession>A0AAN6PEM9</accession>
<name>A0AAN6PEM9_9PEZI</name>
<comment type="caution">
    <text evidence="2">The sequence shown here is derived from an EMBL/GenBank/DDBJ whole genome shotgun (WGS) entry which is preliminary data.</text>
</comment>
<evidence type="ECO:0000313" key="2">
    <source>
        <dbReference type="EMBL" id="KAK4034577.1"/>
    </source>
</evidence>
<proteinExistence type="predicted"/>
<dbReference type="InterPro" id="IPR009571">
    <property type="entry name" value="SUR7/Rim9-like_fungi"/>
</dbReference>
<evidence type="ECO:0000313" key="3">
    <source>
        <dbReference type="Proteomes" id="UP001303115"/>
    </source>
</evidence>
<dbReference type="AlphaFoldDB" id="A0AAN6PEM9"/>
<keyword evidence="1" id="KW-0812">Transmembrane</keyword>
<dbReference type="Proteomes" id="UP001303115">
    <property type="component" value="Unassembled WGS sequence"/>
</dbReference>
<dbReference type="GO" id="GO:0051285">
    <property type="term" value="C:cell cortex of cell tip"/>
    <property type="evidence" value="ECO:0007669"/>
    <property type="project" value="TreeGrafter"/>
</dbReference>
<feature type="transmembrane region" description="Helical" evidence="1">
    <location>
        <begin position="224"/>
        <end position="246"/>
    </location>
</feature>
<evidence type="ECO:0000256" key="1">
    <source>
        <dbReference type="SAM" id="Phobius"/>
    </source>
</evidence>
<dbReference type="Pfam" id="PF06687">
    <property type="entry name" value="SUR7"/>
    <property type="match status" value="1"/>
</dbReference>
<feature type="transmembrane region" description="Helical" evidence="1">
    <location>
        <begin position="188"/>
        <end position="212"/>
    </location>
</feature>
<dbReference type="InterPro" id="IPR052413">
    <property type="entry name" value="SUR7_domain"/>
</dbReference>
<dbReference type="EMBL" id="MU854474">
    <property type="protein sequence ID" value="KAK4034577.1"/>
    <property type="molecule type" value="Genomic_DNA"/>
</dbReference>
<gene>
    <name evidence="2" type="ORF">C8A01DRAFT_18650</name>
</gene>
<dbReference type="PANTHER" id="PTHR28019">
    <property type="entry name" value="CELL MEMBRANE PROTEIN YLR413W-RELATED"/>
    <property type="match status" value="1"/>
</dbReference>
<dbReference type="Gene3D" id="1.20.140.150">
    <property type="match status" value="1"/>
</dbReference>
<protein>
    <submittedName>
        <fullName evidence="2">Uncharacterized protein</fullName>
    </submittedName>
</protein>
<dbReference type="PANTHER" id="PTHR28019:SF7">
    <property type="entry name" value="SUR7 PROTEIN"/>
    <property type="match status" value="1"/>
</dbReference>
<feature type="transmembrane region" description="Helical" evidence="1">
    <location>
        <begin position="274"/>
        <end position="298"/>
    </location>
</feature>
<keyword evidence="3" id="KW-1185">Reference proteome</keyword>